<comment type="caution">
    <text evidence="1">The sequence shown here is derived from an EMBL/GenBank/DDBJ whole genome shotgun (WGS) entry which is preliminary data.</text>
</comment>
<organism evidence="1 2">
    <name type="scientific">Trichomalopsis sarcophagae</name>
    <dbReference type="NCBI Taxonomy" id="543379"/>
    <lineage>
        <taxon>Eukaryota</taxon>
        <taxon>Metazoa</taxon>
        <taxon>Ecdysozoa</taxon>
        <taxon>Arthropoda</taxon>
        <taxon>Hexapoda</taxon>
        <taxon>Insecta</taxon>
        <taxon>Pterygota</taxon>
        <taxon>Neoptera</taxon>
        <taxon>Endopterygota</taxon>
        <taxon>Hymenoptera</taxon>
        <taxon>Apocrita</taxon>
        <taxon>Proctotrupomorpha</taxon>
        <taxon>Chalcidoidea</taxon>
        <taxon>Pteromalidae</taxon>
        <taxon>Pteromalinae</taxon>
        <taxon>Trichomalopsis</taxon>
    </lineage>
</organism>
<accession>A0A232EJS5</accession>
<sequence>MDRSTEWALLFPLKAGLLTMKSSFFNNGLRAESMYNISKTRIRRGSSLSDLDRYQPKISSSNVIYSSERTNEIVSFMPALSNSNLKMLSNQECGSIGDMMNLKKYGGSNWSVRSESLIAKTVPLSTVTPKQSPQHEISTENIIFEIDICRQAMQNDHEKELLIYSKSLTCAQRTLRLSKLIKQQYNVVLPNYLPSSKENIMQHNILCKIFYTVLPKILNKYSIKIFFLIVNFRFCIRSYVRSFIGSWLKIDDKILFMILYKTILPKDWVPYEYVLTGAMSKLPNDKRLKIQ</sequence>
<name>A0A232EJS5_9HYME</name>
<protein>
    <submittedName>
        <fullName evidence="1">Uncharacterized protein</fullName>
    </submittedName>
</protein>
<dbReference type="EMBL" id="NNAY01003943">
    <property type="protein sequence ID" value="OXU18610.1"/>
    <property type="molecule type" value="Genomic_DNA"/>
</dbReference>
<proteinExistence type="predicted"/>
<gene>
    <name evidence="1" type="ORF">TSAR_010306</name>
</gene>
<dbReference type="OrthoDB" id="7314963at2759"/>
<dbReference type="STRING" id="543379.A0A232EJS5"/>
<keyword evidence="2" id="KW-1185">Reference proteome</keyword>
<reference evidence="1 2" key="1">
    <citation type="journal article" date="2017" name="Curr. Biol.">
        <title>The Evolution of Venom by Co-option of Single-Copy Genes.</title>
        <authorList>
            <person name="Martinson E.O."/>
            <person name="Mrinalini"/>
            <person name="Kelkar Y.D."/>
            <person name="Chang C.H."/>
            <person name="Werren J.H."/>
        </authorList>
    </citation>
    <scope>NUCLEOTIDE SEQUENCE [LARGE SCALE GENOMIC DNA]</scope>
    <source>
        <strain evidence="1 2">Alberta</strain>
        <tissue evidence="1">Whole body</tissue>
    </source>
</reference>
<dbReference type="Proteomes" id="UP000215335">
    <property type="component" value="Unassembled WGS sequence"/>
</dbReference>
<evidence type="ECO:0000313" key="2">
    <source>
        <dbReference type="Proteomes" id="UP000215335"/>
    </source>
</evidence>
<dbReference type="AlphaFoldDB" id="A0A232EJS5"/>
<evidence type="ECO:0000313" key="1">
    <source>
        <dbReference type="EMBL" id="OXU18610.1"/>
    </source>
</evidence>